<evidence type="ECO:0000256" key="2">
    <source>
        <dbReference type="ARBA" id="ARBA00004496"/>
    </source>
</evidence>
<evidence type="ECO:0000313" key="7">
    <source>
        <dbReference type="EMBL" id="VDN86584.1"/>
    </source>
</evidence>
<dbReference type="EMBL" id="UZAD01003734">
    <property type="protein sequence ID" value="VDN86584.1"/>
    <property type="molecule type" value="Genomic_DNA"/>
</dbReference>
<keyword evidence="8" id="KW-1185">Reference proteome</keyword>
<comment type="subcellular location">
    <subcellularLocation>
        <location evidence="2">Cytoplasm</location>
    </subcellularLocation>
    <subcellularLocation>
        <location evidence="1">Nucleus</location>
    </subcellularLocation>
</comment>
<evidence type="ECO:0000256" key="4">
    <source>
        <dbReference type="ARBA" id="ARBA00023242"/>
    </source>
</evidence>
<feature type="compositionally biased region" description="Low complexity" evidence="5">
    <location>
        <begin position="42"/>
        <end position="51"/>
    </location>
</feature>
<dbReference type="CDD" id="cd00201">
    <property type="entry name" value="WW"/>
    <property type="match status" value="1"/>
</dbReference>
<dbReference type="InterPro" id="IPR051583">
    <property type="entry name" value="YAP1"/>
</dbReference>
<feature type="domain" description="WW" evidence="6">
    <location>
        <begin position="70"/>
        <end position="103"/>
    </location>
</feature>
<dbReference type="InterPro" id="IPR036020">
    <property type="entry name" value="WW_dom_sf"/>
</dbReference>
<gene>
    <name evidence="7" type="ORF">BPAG_LOCUS5398</name>
</gene>
<dbReference type="WBParaSite" id="BPAG_0000543301-mRNA-1">
    <property type="protein sequence ID" value="BPAG_0000543301-mRNA-1"/>
    <property type="gene ID" value="BPAG_0000543301"/>
</dbReference>
<proteinExistence type="predicted"/>
<dbReference type="PROSITE" id="PS50020">
    <property type="entry name" value="WW_DOMAIN_2"/>
    <property type="match status" value="1"/>
</dbReference>
<evidence type="ECO:0000313" key="8">
    <source>
        <dbReference type="Proteomes" id="UP000278627"/>
    </source>
</evidence>
<dbReference type="FunFam" id="2.20.70.10:FF:000017">
    <property type="entry name" value="E3 ubiquitin-protein ligase"/>
    <property type="match status" value="1"/>
</dbReference>
<dbReference type="GO" id="GO:0005737">
    <property type="term" value="C:cytoplasm"/>
    <property type="evidence" value="ECO:0007669"/>
    <property type="project" value="UniProtKB-SubCell"/>
</dbReference>
<keyword evidence="3" id="KW-0963">Cytoplasm</keyword>
<dbReference type="SUPFAM" id="SSF51045">
    <property type="entry name" value="WW domain"/>
    <property type="match status" value="1"/>
</dbReference>
<dbReference type="InterPro" id="IPR001202">
    <property type="entry name" value="WW_dom"/>
</dbReference>
<dbReference type="PANTHER" id="PTHR17616">
    <property type="entry name" value="YES-ASSOCIATED PROTEIN YAP1 FAMILY MEMBER"/>
    <property type="match status" value="1"/>
</dbReference>
<organism evidence="9">
    <name type="scientific">Brugia pahangi</name>
    <name type="common">Filarial nematode worm</name>
    <dbReference type="NCBI Taxonomy" id="6280"/>
    <lineage>
        <taxon>Eukaryota</taxon>
        <taxon>Metazoa</taxon>
        <taxon>Ecdysozoa</taxon>
        <taxon>Nematoda</taxon>
        <taxon>Chromadorea</taxon>
        <taxon>Rhabditida</taxon>
        <taxon>Spirurina</taxon>
        <taxon>Spiruromorpha</taxon>
        <taxon>Filarioidea</taxon>
        <taxon>Onchocercidae</taxon>
        <taxon>Brugia</taxon>
    </lineage>
</organism>
<evidence type="ECO:0000259" key="6">
    <source>
        <dbReference type="PROSITE" id="PS50020"/>
    </source>
</evidence>
<name>A0A0N4TB46_BRUPA</name>
<keyword evidence="4" id="KW-0539">Nucleus</keyword>
<dbReference type="GO" id="GO:0003713">
    <property type="term" value="F:transcription coactivator activity"/>
    <property type="evidence" value="ECO:0007669"/>
    <property type="project" value="TreeGrafter"/>
</dbReference>
<evidence type="ECO:0000256" key="1">
    <source>
        <dbReference type="ARBA" id="ARBA00004123"/>
    </source>
</evidence>
<dbReference type="Pfam" id="PF00397">
    <property type="entry name" value="WW"/>
    <property type="match status" value="1"/>
</dbReference>
<dbReference type="Gene3D" id="2.20.70.10">
    <property type="match status" value="1"/>
</dbReference>
<evidence type="ECO:0000256" key="5">
    <source>
        <dbReference type="SAM" id="MobiDB-lite"/>
    </source>
</evidence>
<dbReference type="SMART" id="SM00456">
    <property type="entry name" value="WW"/>
    <property type="match status" value="1"/>
</dbReference>
<dbReference type="AlphaFoldDB" id="A0A0N4TB46"/>
<accession>A0A0N4TB46</accession>
<reference evidence="7 8" key="2">
    <citation type="submission" date="2018-11" db="EMBL/GenBank/DDBJ databases">
        <authorList>
            <consortium name="Pathogen Informatics"/>
        </authorList>
    </citation>
    <scope>NUCLEOTIDE SEQUENCE [LARGE SCALE GENOMIC DNA]</scope>
</reference>
<dbReference type="GO" id="GO:0045944">
    <property type="term" value="P:positive regulation of transcription by RNA polymerase II"/>
    <property type="evidence" value="ECO:0007669"/>
    <property type="project" value="TreeGrafter"/>
</dbReference>
<reference evidence="9" key="1">
    <citation type="submission" date="2017-02" db="UniProtKB">
        <authorList>
            <consortium name="WormBaseParasite"/>
        </authorList>
    </citation>
    <scope>IDENTIFICATION</scope>
</reference>
<dbReference type="GO" id="GO:0035329">
    <property type="term" value="P:hippo signaling"/>
    <property type="evidence" value="ECO:0007669"/>
    <property type="project" value="TreeGrafter"/>
</dbReference>
<dbReference type="PANTHER" id="PTHR17616:SF8">
    <property type="entry name" value="TRANSCRIPTIONAL COACTIVATOR YORKIE"/>
    <property type="match status" value="1"/>
</dbReference>
<dbReference type="GO" id="GO:0005634">
    <property type="term" value="C:nucleus"/>
    <property type="evidence" value="ECO:0007669"/>
    <property type="project" value="UniProtKB-SubCell"/>
</dbReference>
<sequence length="251" mass="29157">MAVTIHFSNTTEVTYWSEPRAKSQSLDPMALVASESPMMERQQQQQQQQQQSILQPTAPVSQTELDDGLGPLPDGWAKRYDQNGEVYFVDHNSRETTWYDPRIPPQLQEERIWQRHGCTRQNTGQIRRNVYEVSQFFSRGHGSESLSGFALHSFWCLGADRLPQDDSSVRRQQLQMERRGMQERQQQLYRQGWIGPPWQTAQQQPQPQQQQVPVPSMVQQQPEIPAVRKDSKFVTLLFYIASVIFVIEVGR</sequence>
<evidence type="ECO:0000256" key="3">
    <source>
        <dbReference type="ARBA" id="ARBA00022490"/>
    </source>
</evidence>
<protein>
    <submittedName>
        <fullName evidence="9">WW domain-containing protein</fullName>
    </submittedName>
</protein>
<feature type="region of interest" description="Disordered" evidence="5">
    <location>
        <begin position="36"/>
        <end position="56"/>
    </location>
</feature>
<dbReference type="STRING" id="6280.A0A0N4TB46"/>
<dbReference type="Proteomes" id="UP000278627">
    <property type="component" value="Unassembled WGS sequence"/>
</dbReference>
<dbReference type="PROSITE" id="PS01159">
    <property type="entry name" value="WW_DOMAIN_1"/>
    <property type="match status" value="1"/>
</dbReference>
<evidence type="ECO:0000313" key="9">
    <source>
        <dbReference type="WBParaSite" id="BPAG_0000543301-mRNA-1"/>
    </source>
</evidence>